<feature type="region of interest" description="Disordered" evidence="1">
    <location>
        <begin position="196"/>
        <end position="218"/>
    </location>
</feature>
<dbReference type="OrthoDB" id="1745344at2759"/>
<proteinExistence type="predicted"/>
<gene>
    <name evidence="2" type="ORF">G2W53_014668</name>
</gene>
<dbReference type="PANTHER" id="PTHR47481:SF22">
    <property type="entry name" value="RETROTRANSPOSON GAG DOMAIN-CONTAINING PROTEIN"/>
    <property type="match status" value="1"/>
</dbReference>
<comment type="caution">
    <text evidence="2">The sequence shown here is derived from an EMBL/GenBank/DDBJ whole genome shotgun (WGS) entry which is preliminary data.</text>
</comment>
<dbReference type="AlphaFoldDB" id="A0A835C655"/>
<reference evidence="2" key="1">
    <citation type="submission" date="2020-09" db="EMBL/GenBank/DDBJ databases">
        <title>Genome-Enabled Discovery of Anthraquinone Biosynthesis in Senna tora.</title>
        <authorList>
            <person name="Kang S.-H."/>
            <person name="Pandey R.P."/>
            <person name="Lee C.-M."/>
            <person name="Sim J.-S."/>
            <person name="Jeong J.-T."/>
            <person name="Choi B.-S."/>
            <person name="Jung M."/>
            <person name="Ginzburg D."/>
            <person name="Zhao K."/>
            <person name="Won S.Y."/>
            <person name="Oh T.-J."/>
            <person name="Yu Y."/>
            <person name="Kim N.-H."/>
            <person name="Lee O.R."/>
            <person name="Lee T.-H."/>
            <person name="Bashyal P."/>
            <person name="Kim T.-S."/>
            <person name="Lee W.-H."/>
            <person name="Kawkins C."/>
            <person name="Kim C.-K."/>
            <person name="Kim J.S."/>
            <person name="Ahn B.O."/>
            <person name="Rhee S.Y."/>
            <person name="Sohng J.K."/>
        </authorList>
    </citation>
    <scope>NUCLEOTIDE SEQUENCE</scope>
    <source>
        <tissue evidence="2">Leaf</tissue>
    </source>
</reference>
<sequence length="354" mass="39105">MVMEAVLDKLKGYTKSSQDFFAGLIHDAETLLLAIRVSVAELLSSCHSVRHDLLSIVEGKKIPLQFLTPDDAKSGTENPDFTLWRKQDKLLLCLNLCKLDYMKKGTRTMTEHLLRIKALVDSLAAIGNPIAESDQIHVILNGLGHDYDAFVTSINTRREDYSVSEIESLLLAQEIIVENNSKSTSPTETLSVNVATTDSKDKSSNSGQSQQNNFNSNHRGMGGNGTCLLQNRFFYEELLRSMACIRLTAFLLLPLMACICLYGKSHRLPYPDSVTQYNAPLDTLVAEFSTSQKGKEHHSDGLGNPLSLSKLCYMANLFNSLVSKREAVICVFASQIANLGESIIGAAFQEKEGF</sequence>
<accession>A0A835C655</accession>
<dbReference type="PANTHER" id="PTHR47481">
    <property type="match status" value="1"/>
</dbReference>
<dbReference type="Pfam" id="PF14223">
    <property type="entry name" value="Retrotran_gag_2"/>
    <property type="match status" value="1"/>
</dbReference>
<dbReference type="Proteomes" id="UP000634136">
    <property type="component" value="Unassembled WGS sequence"/>
</dbReference>
<dbReference type="EMBL" id="JAAIUW010000005">
    <property type="protein sequence ID" value="KAF7832335.1"/>
    <property type="molecule type" value="Genomic_DNA"/>
</dbReference>
<evidence type="ECO:0000313" key="2">
    <source>
        <dbReference type="EMBL" id="KAF7832335.1"/>
    </source>
</evidence>
<organism evidence="2 3">
    <name type="scientific">Senna tora</name>
    <dbReference type="NCBI Taxonomy" id="362788"/>
    <lineage>
        <taxon>Eukaryota</taxon>
        <taxon>Viridiplantae</taxon>
        <taxon>Streptophyta</taxon>
        <taxon>Embryophyta</taxon>
        <taxon>Tracheophyta</taxon>
        <taxon>Spermatophyta</taxon>
        <taxon>Magnoliopsida</taxon>
        <taxon>eudicotyledons</taxon>
        <taxon>Gunneridae</taxon>
        <taxon>Pentapetalae</taxon>
        <taxon>rosids</taxon>
        <taxon>fabids</taxon>
        <taxon>Fabales</taxon>
        <taxon>Fabaceae</taxon>
        <taxon>Caesalpinioideae</taxon>
        <taxon>Cassia clade</taxon>
        <taxon>Senna</taxon>
    </lineage>
</organism>
<keyword evidence="3" id="KW-1185">Reference proteome</keyword>
<evidence type="ECO:0000256" key="1">
    <source>
        <dbReference type="SAM" id="MobiDB-lite"/>
    </source>
</evidence>
<feature type="compositionally biased region" description="Low complexity" evidence="1">
    <location>
        <begin position="204"/>
        <end position="217"/>
    </location>
</feature>
<name>A0A835C655_9FABA</name>
<evidence type="ECO:0000313" key="3">
    <source>
        <dbReference type="Proteomes" id="UP000634136"/>
    </source>
</evidence>
<protein>
    <submittedName>
        <fullName evidence="2">Retrovirus-related Pol polyprotein from transposon RE1</fullName>
    </submittedName>
</protein>